<organism evidence="4 5">
    <name type="scientific">Halohasta litchfieldiae</name>
    <dbReference type="NCBI Taxonomy" id="1073996"/>
    <lineage>
        <taxon>Archaea</taxon>
        <taxon>Methanobacteriati</taxon>
        <taxon>Methanobacteriota</taxon>
        <taxon>Stenosarchaea group</taxon>
        <taxon>Halobacteria</taxon>
        <taxon>Halobacteriales</taxon>
        <taxon>Haloferacaceae</taxon>
        <taxon>Halohasta</taxon>
    </lineage>
</organism>
<dbReference type="GO" id="GO:0000160">
    <property type="term" value="P:phosphorelay signal transduction system"/>
    <property type="evidence" value="ECO:0007669"/>
    <property type="project" value="InterPro"/>
</dbReference>
<accession>A0A2H4Q1D8</accession>
<evidence type="ECO:0000313" key="5">
    <source>
        <dbReference type="Proteomes" id="UP000198888"/>
    </source>
</evidence>
<dbReference type="RefSeq" id="WP_089673155.1">
    <property type="nucleotide sequence ID" value="NZ_CP024845.1"/>
</dbReference>
<dbReference type="SUPFAM" id="SSF52172">
    <property type="entry name" value="CheY-like"/>
    <property type="match status" value="1"/>
</dbReference>
<feature type="domain" description="Response regulatory" evidence="3">
    <location>
        <begin position="6"/>
        <end position="120"/>
    </location>
</feature>
<name>A0A1H6WAW1_9EURY</name>
<dbReference type="PROSITE" id="PS50110">
    <property type="entry name" value="RESPONSE_REGULATORY"/>
    <property type="match status" value="1"/>
</dbReference>
<dbReference type="PANTHER" id="PTHR44591">
    <property type="entry name" value="STRESS RESPONSE REGULATOR PROTEIN 1"/>
    <property type="match status" value="1"/>
</dbReference>
<feature type="modified residue" description="4-aspartylphosphate" evidence="2">
    <location>
        <position position="55"/>
    </location>
</feature>
<keyword evidence="5" id="KW-1185">Reference proteome</keyword>
<protein>
    <submittedName>
        <fullName evidence="4">Response regulator receiver domain-containing protein</fullName>
    </submittedName>
</protein>
<keyword evidence="1 2" id="KW-0597">Phosphoprotein</keyword>
<evidence type="ECO:0000256" key="1">
    <source>
        <dbReference type="ARBA" id="ARBA00022553"/>
    </source>
</evidence>
<evidence type="ECO:0000313" key="4">
    <source>
        <dbReference type="EMBL" id="SEJ09950.1"/>
    </source>
</evidence>
<dbReference type="OrthoDB" id="8127at2157"/>
<dbReference type="InterPro" id="IPR050595">
    <property type="entry name" value="Bact_response_regulator"/>
</dbReference>
<dbReference type="AlphaFoldDB" id="A0A1H6WAW1"/>
<dbReference type="SMART" id="SM00448">
    <property type="entry name" value="REC"/>
    <property type="match status" value="1"/>
</dbReference>
<reference evidence="4 5" key="1">
    <citation type="submission" date="2016-10" db="EMBL/GenBank/DDBJ databases">
        <authorList>
            <person name="de Groot N.N."/>
        </authorList>
    </citation>
    <scope>NUCLEOTIDE SEQUENCE [LARGE SCALE GENOMIC DNA]</scope>
    <source>
        <strain evidence="4 5">DSM 22187</strain>
    </source>
</reference>
<dbReference type="KEGG" id="hae:halTADL_1402"/>
<evidence type="ECO:0000256" key="2">
    <source>
        <dbReference type="PROSITE-ProRule" id="PRU00169"/>
    </source>
</evidence>
<dbReference type="InterPro" id="IPR001789">
    <property type="entry name" value="Sig_transdc_resp-reg_receiver"/>
</dbReference>
<dbReference type="STRING" id="1073996.SAMN05444271_12113"/>
<evidence type="ECO:0000259" key="3">
    <source>
        <dbReference type="PROSITE" id="PS50110"/>
    </source>
</evidence>
<dbReference type="EMBL" id="FNYR01000021">
    <property type="protein sequence ID" value="SEJ09950.1"/>
    <property type="molecule type" value="Genomic_DNA"/>
</dbReference>
<dbReference type="Gene3D" id="3.40.50.2300">
    <property type="match status" value="1"/>
</dbReference>
<dbReference type="InterPro" id="IPR011006">
    <property type="entry name" value="CheY-like_superfamily"/>
</dbReference>
<gene>
    <name evidence="4" type="ORF">SAMN05444271_12113</name>
</gene>
<dbReference type="PANTHER" id="PTHR44591:SF3">
    <property type="entry name" value="RESPONSE REGULATORY DOMAIN-CONTAINING PROTEIN"/>
    <property type="match status" value="1"/>
</dbReference>
<accession>A0A1H6WAW1</accession>
<dbReference type="Proteomes" id="UP000198888">
    <property type="component" value="Unassembled WGS sequence"/>
</dbReference>
<sequence length="124" mass="13716">MCNRIRVLYVDDSRRATQIHAEMLSNHGFEVVTALTPAAGLDRLSRGGVDCVLSDLTMPETDGFEFLAAIREAYPRLPFILFTGEESADTVAAAFERGVTDFVPKSFCGTSYELLTHRIEQAVQ</sequence>
<dbReference type="CDD" id="cd00156">
    <property type="entry name" value="REC"/>
    <property type="match status" value="1"/>
</dbReference>
<proteinExistence type="predicted"/>
<dbReference type="GeneID" id="35002210"/>
<dbReference type="Pfam" id="PF00072">
    <property type="entry name" value="Response_reg"/>
    <property type="match status" value="1"/>
</dbReference>